<reference evidence="1 2" key="1">
    <citation type="submission" date="2019-08" db="EMBL/GenBank/DDBJ databases">
        <title>Calorimonas adulescens gen. nov., sp. nov., an anaerobic thermophilic bacterium from Sakhalin hot spring.</title>
        <authorList>
            <person name="Khomyakova M.A."/>
            <person name="Merkel A.Y."/>
            <person name="Novikov A."/>
            <person name="Bonch-Osmolovskaya E.A."/>
            <person name="Slobodkin A.I."/>
        </authorList>
    </citation>
    <scope>NUCLEOTIDE SEQUENCE [LARGE SCALE GENOMIC DNA]</scope>
    <source>
        <strain evidence="1 2">A05MB</strain>
    </source>
</reference>
<dbReference type="EMBL" id="VTPS01000007">
    <property type="protein sequence ID" value="TZE82291.1"/>
    <property type="molecule type" value="Genomic_DNA"/>
</dbReference>
<sequence>MSLKHVLEVYDLLDDPEINGNRVKDYLLKSGAEHVKVTRVEGSEGYTDFIKIVVPGSNGKIENGNAPTLGVVGRLGGIGARPEVIGLVSDGDGAVAAIAVAAKLSEMKKKGDILAGDVIISTHICPFAPTLPHEPVPFMGSPVEMDVMNRYEVDDMMDAIFSIDTTKGNRIINYNGFAISPTVKEGYILRVSEDLLDIMQITTGRPPKVFAITQQDITPYGNGLFHINSIMQPSVATSVPVVGIAITTEMPVPGCASGASHVTDIEEVVRFVIETAKNFGYGRCQFYDRMEFQKITELYGDMHMFQKKGGINE</sequence>
<dbReference type="Pfam" id="PF06675">
    <property type="entry name" value="DUF1177"/>
    <property type="match status" value="1"/>
</dbReference>
<dbReference type="Proteomes" id="UP000322976">
    <property type="component" value="Unassembled WGS sequence"/>
</dbReference>
<evidence type="ECO:0000313" key="1">
    <source>
        <dbReference type="EMBL" id="TZE82291.1"/>
    </source>
</evidence>
<keyword evidence="2" id="KW-1185">Reference proteome</keyword>
<gene>
    <name evidence="1" type="ORF">FWJ32_05950</name>
</gene>
<dbReference type="RefSeq" id="WP_149545054.1">
    <property type="nucleotide sequence ID" value="NZ_VTPS01000007.1"/>
</dbReference>
<evidence type="ECO:0000313" key="2">
    <source>
        <dbReference type="Proteomes" id="UP000322976"/>
    </source>
</evidence>
<protein>
    <submittedName>
        <fullName evidence="1">DUF1177 domain-containing protein</fullName>
    </submittedName>
</protein>
<name>A0A5D8QCM1_9THEO</name>
<dbReference type="AlphaFoldDB" id="A0A5D8QCM1"/>
<accession>A0A5D8QCM1</accession>
<comment type="caution">
    <text evidence="1">The sequence shown here is derived from an EMBL/GenBank/DDBJ whole genome shotgun (WGS) entry which is preliminary data.</text>
</comment>
<proteinExistence type="predicted"/>
<dbReference type="InterPro" id="IPR009561">
    <property type="entry name" value="DUF1177"/>
</dbReference>
<organism evidence="1 2">
    <name type="scientific">Calorimonas adulescens</name>
    <dbReference type="NCBI Taxonomy" id="2606906"/>
    <lineage>
        <taxon>Bacteria</taxon>
        <taxon>Bacillati</taxon>
        <taxon>Bacillota</taxon>
        <taxon>Clostridia</taxon>
        <taxon>Thermoanaerobacterales</taxon>
        <taxon>Thermoanaerobacteraceae</taxon>
        <taxon>Calorimonas</taxon>
    </lineage>
</organism>